<dbReference type="EMBL" id="BARV01035683">
    <property type="protein sequence ID" value="GAI58496.1"/>
    <property type="molecule type" value="Genomic_DNA"/>
</dbReference>
<gene>
    <name evidence="1" type="ORF">S06H3_55634</name>
</gene>
<reference evidence="1" key="1">
    <citation type="journal article" date="2014" name="Front. Microbiol.">
        <title>High frequency of phylogenetically diverse reductive dehalogenase-homologous genes in deep subseafloor sedimentary metagenomes.</title>
        <authorList>
            <person name="Kawai M."/>
            <person name="Futagami T."/>
            <person name="Toyoda A."/>
            <person name="Takaki Y."/>
            <person name="Nishi S."/>
            <person name="Hori S."/>
            <person name="Arai W."/>
            <person name="Tsubouchi T."/>
            <person name="Morono Y."/>
            <person name="Uchiyama I."/>
            <person name="Ito T."/>
            <person name="Fujiyama A."/>
            <person name="Inagaki F."/>
            <person name="Takami H."/>
        </authorList>
    </citation>
    <scope>NUCLEOTIDE SEQUENCE</scope>
    <source>
        <strain evidence="1">Expedition CK06-06</strain>
    </source>
</reference>
<proteinExistence type="predicted"/>
<sequence length="44" mass="4884">LFAAMTSLGAAAECIMFVQLEFTFIELADKDYIELIQSMLPANL</sequence>
<feature type="non-terminal residue" evidence="1">
    <location>
        <position position="1"/>
    </location>
</feature>
<dbReference type="AlphaFoldDB" id="X1QUM5"/>
<name>X1QUM5_9ZZZZ</name>
<protein>
    <submittedName>
        <fullName evidence="1">Uncharacterized protein</fullName>
    </submittedName>
</protein>
<accession>X1QUM5</accession>
<comment type="caution">
    <text evidence="1">The sequence shown here is derived from an EMBL/GenBank/DDBJ whole genome shotgun (WGS) entry which is preliminary data.</text>
</comment>
<organism evidence="1">
    <name type="scientific">marine sediment metagenome</name>
    <dbReference type="NCBI Taxonomy" id="412755"/>
    <lineage>
        <taxon>unclassified sequences</taxon>
        <taxon>metagenomes</taxon>
        <taxon>ecological metagenomes</taxon>
    </lineage>
</organism>
<evidence type="ECO:0000313" key="1">
    <source>
        <dbReference type="EMBL" id="GAI58496.1"/>
    </source>
</evidence>